<dbReference type="AlphaFoldDB" id="A0A2M7RHQ4"/>
<dbReference type="EMBL" id="PFMD01000058">
    <property type="protein sequence ID" value="PIY96087.1"/>
    <property type="molecule type" value="Genomic_DNA"/>
</dbReference>
<name>A0A2M7RHQ4_9BACT</name>
<dbReference type="Proteomes" id="UP000230779">
    <property type="component" value="Unassembled WGS sequence"/>
</dbReference>
<protein>
    <submittedName>
        <fullName evidence="2">Uncharacterized protein</fullName>
    </submittedName>
</protein>
<evidence type="ECO:0000313" key="3">
    <source>
        <dbReference type="Proteomes" id="UP000230779"/>
    </source>
</evidence>
<accession>A0A2M7RHQ4</accession>
<keyword evidence="1" id="KW-0812">Transmembrane</keyword>
<keyword evidence="1" id="KW-0472">Membrane</keyword>
<keyword evidence="1" id="KW-1133">Transmembrane helix</keyword>
<reference evidence="2 3" key="1">
    <citation type="submission" date="2017-09" db="EMBL/GenBank/DDBJ databases">
        <title>Depth-based differentiation of microbial function through sediment-hosted aquifers and enrichment of novel symbionts in the deep terrestrial subsurface.</title>
        <authorList>
            <person name="Probst A.J."/>
            <person name="Ladd B."/>
            <person name="Jarett J.K."/>
            <person name="Geller-Mcgrath D.E."/>
            <person name="Sieber C.M."/>
            <person name="Emerson J.B."/>
            <person name="Anantharaman K."/>
            <person name="Thomas B.C."/>
            <person name="Malmstrom R."/>
            <person name="Stieglmeier M."/>
            <person name="Klingl A."/>
            <person name="Woyke T."/>
            <person name="Ryan C.M."/>
            <person name="Banfield J.F."/>
        </authorList>
    </citation>
    <scope>NUCLEOTIDE SEQUENCE [LARGE SCALE GENOMIC DNA]</scope>
    <source>
        <strain evidence="2">CG_4_10_14_0_8_um_filter_42_10</strain>
    </source>
</reference>
<comment type="caution">
    <text evidence="2">The sequence shown here is derived from an EMBL/GenBank/DDBJ whole genome shotgun (WGS) entry which is preliminary data.</text>
</comment>
<organism evidence="2 3">
    <name type="scientific">Candidatus Kerfeldbacteria bacterium CG_4_10_14_0_8_um_filter_42_10</name>
    <dbReference type="NCBI Taxonomy" id="2014248"/>
    <lineage>
        <taxon>Bacteria</taxon>
        <taxon>Candidatus Kerfeldiibacteriota</taxon>
    </lineage>
</organism>
<feature type="transmembrane region" description="Helical" evidence="1">
    <location>
        <begin position="6"/>
        <end position="27"/>
    </location>
</feature>
<evidence type="ECO:0000256" key="1">
    <source>
        <dbReference type="SAM" id="Phobius"/>
    </source>
</evidence>
<gene>
    <name evidence="2" type="ORF">COY66_05020</name>
</gene>
<proteinExistence type="predicted"/>
<evidence type="ECO:0000313" key="2">
    <source>
        <dbReference type="EMBL" id="PIY96087.1"/>
    </source>
</evidence>
<sequence length="111" mass="12814">MQEALTFSTVNLIVSLITIILVGINFFRKPQVRMGDEIKDLEGRLQSHQDCNSLETRQLRDALMDLKKNDLHELNIRQDQFANLIIEQTKELARLNGQQEIIVALLKKSIQ</sequence>